<dbReference type="EMBL" id="VOBR01000010">
    <property type="protein sequence ID" value="TWP50912.1"/>
    <property type="molecule type" value="Genomic_DNA"/>
</dbReference>
<dbReference type="RefSeq" id="WP_146353161.1">
    <property type="nucleotide sequence ID" value="NZ_VOBR01000010.1"/>
</dbReference>
<dbReference type="AlphaFoldDB" id="A0A563ETJ4"/>
<accession>A0A563ETJ4</accession>
<protein>
    <submittedName>
        <fullName evidence="1">DUF3800 domain-containing protein</fullName>
    </submittedName>
</protein>
<proteinExistence type="predicted"/>
<dbReference type="OrthoDB" id="5521286at2"/>
<comment type="caution">
    <text evidence="1">The sequence shown here is derived from an EMBL/GenBank/DDBJ whole genome shotgun (WGS) entry which is preliminary data.</text>
</comment>
<dbReference type="Proteomes" id="UP000316639">
    <property type="component" value="Unassembled WGS sequence"/>
</dbReference>
<gene>
    <name evidence="1" type="ORF">FKR81_17680</name>
</gene>
<keyword evidence="2" id="KW-1185">Reference proteome</keyword>
<sequence length="212" mass="23113">MVEIACDESGSEGTKLVGGVTDVFAHAGVGLSVAAAAECVQEIRDWIRSPAVEYKANHLLRSKNRAVLEWFLGPTSPVFGHAHVHLVDKALFLASRGVSDPLYPAILRAVELWPGQVSIVHDQYRSLTDDRISQLKSLSPRLADLTLVDSRSDARVQLADFLAGVARRIASDFLNGRGDEELIALLKPYVDRSSVWDPIGFAQLIHPIGAPR</sequence>
<evidence type="ECO:0000313" key="2">
    <source>
        <dbReference type="Proteomes" id="UP000316639"/>
    </source>
</evidence>
<evidence type="ECO:0000313" key="1">
    <source>
        <dbReference type="EMBL" id="TWP50912.1"/>
    </source>
</evidence>
<reference evidence="1 2" key="1">
    <citation type="submission" date="2019-07" db="EMBL/GenBank/DDBJ databases">
        <title>Lentzea xizangensis sp. nov., isolated from Qinghai-Tibetan Plateau Soils.</title>
        <authorList>
            <person name="Huang J."/>
        </authorList>
    </citation>
    <scope>NUCLEOTIDE SEQUENCE [LARGE SCALE GENOMIC DNA]</scope>
    <source>
        <strain evidence="1 2">FXJ1.1311</strain>
    </source>
</reference>
<organism evidence="1 2">
    <name type="scientific">Lentzea tibetensis</name>
    <dbReference type="NCBI Taxonomy" id="2591470"/>
    <lineage>
        <taxon>Bacteria</taxon>
        <taxon>Bacillati</taxon>
        <taxon>Actinomycetota</taxon>
        <taxon>Actinomycetes</taxon>
        <taxon>Pseudonocardiales</taxon>
        <taxon>Pseudonocardiaceae</taxon>
        <taxon>Lentzea</taxon>
    </lineage>
</organism>
<name>A0A563ETJ4_9PSEU</name>